<evidence type="ECO:0000313" key="1">
    <source>
        <dbReference type="EMBL" id="CAF3455084.1"/>
    </source>
</evidence>
<evidence type="ECO:0000313" key="2">
    <source>
        <dbReference type="Proteomes" id="UP000663865"/>
    </source>
</evidence>
<feature type="non-terminal residue" evidence="1">
    <location>
        <position position="31"/>
    </location>
</feature>
<comment type="caution">
    <text evidence="1">The sequence shown here is derived from an EMBL/GenBank/DDBJ whole genome shotgun (WGS) entry which is preliminary data.</text>
</comment>
<proteinExistence type="predicted"/>
<dbReference type="EMBL" id="CAJNYV010002100">
    <property type="protein sequence ID" value="CAF3455084.1"/>
    <property type="molecule type" value="Genomic_DNA"/>
</dbReference>
<dbReference type="Proteomes" id="UP000663865">
    <property type="component" value="Unassembled WGS sequence"/>
</dbReference>
<name>A0A818E480_9BILA</name>
<protein>
    <submittedName>
        <fullName evidence="1">Uncharacterized protein</fullName>
    </submittedName>
</protein>
<organism evidence="1 2">
    <name type="scientific">Rotaria socialis</name>
    <dbReference type="NCBI Taxonomy" id="392032"/>
    <lineage>
        <taxon>Eukaryota</taxon>
        <taxon>Metazoa</taxon>
        <taxon>Spiralia</taxon>
        <taxon>Gnathifera</taxon>
        <taxon>Rotifera</taxon>
        <taxon>Eurotatoria</taxon>
        <taxon>Bdelloidea</taxon>
        <taxon>Philodinida</taxon>
        <taxon>Philodinidae</taxon>
        <taxon>Rotaria</taxon>
    </lineage>
</organism>
<reference evidence="1" key="1">
    <citation type="submission" date="2021-02" db="EMBL/GenBank/DDBJ databases">
        <authorList>
            <person name="Nowell W R."/>
        </authorList>
    </citation>
    <scope>NUCLEOTIDE SEQUENCE</scope>
</reference>
<feature type="non-terminal residue" evidence="1">
    <location>
        <position position="1"/>
    </location>
</feature>
<accession>A0A818E480</accession>
<sequence>MPSARVERYIRSIFVQNISAGITEDLVRQML</sequence>
<gene>
    <name evidence="1" type="ORF">KIK155_LOCUS12668</name>
</gene>
<dbReference type="AlphaFoldDB" id="A0A818E480"/>